<dbReference type="KEGG" id="lkm:EFP84_18680"/>
<evidence type="ECO:0000313" key="1">
    <source>
        <dbReference type="EMBL" id="AYV57672.1"/>
    </source>
</evidence>
<dbReference type="Proteomes" id="UP000276407">
    <property type="component" value="Chromosome 2"/>
</dbReference>
<name>A0AAD0UWW6_9LEPT</name>
<dbReference type="RefSeq" id="WP_123180397.1">
    <property type="nucleotide sequence ID" value="NZ_CP033615.1"/>
</dbReference>
<dbReference type="AlphaFoldDB" id="A0AAD0UWW6"/>
<reference evidence="1 2" key="1">
    <citation type="submission" date="2018-11" db="EMBL/GenBank/DDBJ databases">
        <title>Complete genome sequence of Leptospira kmetyi isolate LS 001/16 from soil sample associated with a leptospirosis patient in Kelantan.</title>
        <authorList>
            <person name="Muhammad Yusoff F."/>
            <person name="Muhammad Yusoff S."/>
            <person name="Ahmad M.N."/>
            <person name="Yusof N.Y."/>
            <person name="Aziah I."/>
        </authorList>
    </citation>
    <scope>NUCLEOTIDE SEQUENCE [LARGE SCALE GENOMIC DNA]</scope>
    <source>
        <strain evidence="1 2">LS 001/16</strain>
    </source>
</reference>
<dbReference type="EMBL" id="CP033615">
    <property type="protein sequence ID" value="AYV57672.1"/>
    <property type="molecule type" value="Genomic_DNA"/>
</dbReference>
<evidence type="ECO:0000313" key="2">
    <source>
        <dbReference type="Proteomes" id="UP000276407"/>
    </source>
</evidence>
<protein>
    <submittedName>
        <fullName evidence="1">Uncharacterized protein</fullName>
    </submittedName>
</protein>
<organism evidence="1 2">
    <name type="scientific">Leptospira kmetyi</name>
    <dbReference type="NCBI Taxonomy" id="408139"/>
    <lineage>
        <taxon>Bacteria</taxon>
        <taxon>Pseudomonadati</taxon>
        <taxon>Spirochaetota</taxon>
        <taxon>Spirochaetia</taxon>
        <taxon>Leptospirales</taxon>
        <taxon>Leptospiraceae</taxon>
        <taxon>Leptospira</taxon>
    </lineage>
</organism>
<accession>A0AAD0UWW6</accession>
<gene>
    <name evidence="1" type="ORF">EFP84_18680</name>
</gene>
<sequence length="143" mass="16931">MKSHITVLIRNSTKDVYKSLKQILEPHRLDEDNVASIRSHHWDYWYFPNEPILFDEEFRTSHADSSTEILENSSYVRNLPEEYSTSGIILLDGSWIDLQDFGWKMLREPSTKNDEAWKKWAIASHRILTENREQICVQVILHS</sequence>
<proteinExistence type="predicted"/>